<name>A0A5P9CMV6_9VIBR</name>
<dbReference type="KEGG" id="vaq:FIV01_14425"/>
<organism evidence="1 2">
    <name type="scientific">Vibrio aquimaris</name>
    <dbReference type="NCBI Taxonomy" id="2587862"/>
    <lineage>
        <taxon>Bacteria</taxon>
        <taxon>Pseudomonadati</taxon>
        <taxon>Pseudomonadota</taxon>
        <taxon>Gammaproteobacteria</taxon>
        <taxon>Vibrionales</taxon>
        <taxon>Vibrionaceae</taxon>
        <taxon>Vibrio</taxon>
    </lineage>
</organism>
<gene>
    <name evidence="1" type="ORF">FIV01_14425</name>
</gene>
<evidence type="ECO:0000313" key="2">
    <source>
        <dbReference type="Proteomes" id="UP000326936"/>
    </source>
</evidence>
<dbReference type="Proteomes" id="UP000326936">
    <property type="component" value="Chromosome"/>
</dbReference>
<sequence length="256" mass="29127">MDEWACQYKRWLGYVSMSGSREGLDENYWLLEQEANQFITATLLQLAQLKLERQVHSKAVREFSQAVSSILKAYQKQSISYEQAKQLFKNLKLGFIDGVRAIKTSQRHRKIRGQQRLSQDGSYRRNMTVNNQSFNVRFKARCATPECLMRGANFDLQDDAFQDYIEAATQDKRSDVMTVVNMTLIAAPYLKPLELLSHIDNVYTIYSDETLNPAWAYAAGKGAAYRLNLLGIPKAISSRVENATAFTTGSILNEAN</sequence>
<evidence type="ECO:0000313" key="1">
    <source>
        <dbReference type="EMBL" id="QFT27585.1"/>
    </source>
</evidence>
<reference evidence="1 2" key="1">
    <citation type="submission" date="2019-10" db="EMBL/GenBank/DDBJ databases">
        <title>Complete genome sequence of Vibrio sp. strain THAF100, isolated from non-filtered water from the water column of tank 6 of a marine aquarium containing stony-coral fragments. Water maintained at 26 degree C.</title>
        <authorList>
            <person name="Ruckert C."/>
            <person name="Franco A."/>
            <person name="Kalinowski J."/>
            <person name="Glaeser S."/>
        </authorList>
    </citation>
    <scope>NUCLEOTIDE SEQUENCE [LARGE SCALE GENOMIC DNA]</scope>
    <source>
        <strain evidence="1 2">THAF100</strain>
    </source>
</reference>
<proteinExistence type="predicted"/>
<keyword evidence="2" id="KW-1185">Reference proteome</keyword>
<dbReference type="EMBL" id="CP045350">
    <property type="protein sequence ID" value="QFT27585.1"/>
    <property type="molecule type" value="Genomic_DNA"/>
</dbReference>
<dbReference type="AlphaFoldDB" id="A0A5P9CMV6"/>
<accession>A0A5P9CMV6</accession>
<protein>
    <submittedName>
        <fullName evidence="1">Uncharacterized protein</fullName>
    </submittedName>
</protein>